<comment type="similarity">
    <text evidence="2 6">Belongs to the thiolase-like superfamily. Thiolase family.</text>
</comment>
<evidence type="ECO:0000256" key="4">
    <source>
        <dbReference type="ARBA" id="ARBA00023315"/>
    </source>
</evidence>
<dbReference type="PROSITE" id="PS00737">
    <property type="entry name" value="THIOLASE_2"/>
    <property type="match status" value="1"/>
</dbReference>
<dbReference type="InterPro" id="IPR020616">
    <property type="entry name" value="Thiolase_N"/>
</dbReference>
<dbReference type="CDD" id="cd00751">
    <property type="entry name" value="thiolase"/>
    <property type="match status" value="1"/>
</dbReference>
<keyword evidence="10" id="KW-1185">Reference proteome</keyword>
<sequence length="390" mass="40900">MKKAYILASYRTPGCRANKGKFKDMRPDDLAAIAIKGLIERTEVDPATIEDVYLGCAFPEAEQGMNIGRVAGMKAGLPVEVAGQTINRFCSSGLQTIASAAERVMCGFADCIIAGGVESMSCVPLGGLKYSANPSIMVDWPEAFSSMGITAELVAEQYGIDRQMMDEFATASNAKAAAAIEAGKFTDEIIPVEIEKDVLVNGKIKREKELVTVDDGVRPGTTPETLAKLRPAFKIGGPVTAGNSSQMTDGAAVAMVVSEEYLKKIGKDPFARFLAFAAKGVPPEVMGIGPIKAIPAALELAGLKQEDIELIELNEAFAAQALAVIKTLGLNPDIINVNGGAIALGHPLGCTGAKLTTTLLHEMGRRGLKYGLVSMCIGGGMGAAGLFEKL</sequence>
<dbReference type="RefSeq" id="WP_228855356.1">
    <property type="nucleotide sequence ID" value="NZ_AP024086.1"/>
</dbReference>
<keyword evidence="3 6" id="KW-0808">Transferase</keyword>
<dbReference type="InterPro" id="IPR002155">
    <property type="entry name" value="Thiolase"/>
</dbReference>
<dbReference type="NCBIfam" id="TIGR01930">
    <property type="entry name" value="AcCoA-C-Actrans"/>
    <property type="match status" value="1"/>
</dbReference>
<dbReference type="InterPro" id="IPR020615">
    <property type="entry name" value="Thiolase_acyl_enz_int_AS"/>
</dbReference>
<dbReference type="InterPro" id="IPR050215">
    <property type="entry name" value="Thiolase-like_sf_Thiolase"/>
</dbReference>
<accession>A0A8D5JTD7</accession>
<dbReference type="FunFam" id="3.40.47.10:FF:000010">
    <property type="entry name" value="Acetyl-CoA acetyltransferase (Thiolase)"/>
    <property type="match status" value="1"/>
</dbReference>
<dbReference type="PIRSF" id="PIRSF000429">
    <property type="entry name" value="Ac-CoA_Ac_transf"/>
    <property type="match status" value="1"/>
</dbReference>
<dbReference type="EMBL" id="AP024086">
    <property type="protein sequence ID" value="BCL63066.1"/>
    <property type="molecule type" value="Genomic_DNA"/>
</dbReference>
<dbReference type="AlphaFoldDB" id="A0A8D5JTD7"/>
<evidence type="ECO:0000256" key="2">
    <source>
        <dbReference type="ARBA" id="ARBA00010982"/>
    </source>
</evidence>
<dbReference type="InterPro" id="IPR020610">
    <property type="entry name" value="Thiolase_AS"/>
</dbReference>
<dbReference type="GO" id="GO:0003988">
    <property type="term" value="F:acetyl-CoA C-acyltransferase activity"/>
    <property type="evidence" value="ECO:0007669"/>
    <property type="project" value="UniProtKB-EC"/>
</dbReference>
<evidence type="ECO:0000256" key="5">
    <source>
        <dbReference type="ARBA" id="ARBA00024073"/>
    </source>
</evidence>
<comment type="pathway">
    <text evidence="1">Lipid metabolism.</text>
</comment>
<gene>
    <name evidence="9" type="ORF">DGMP_37590</name>
</gene>
<evidence type="ECO:0000256" key="1">
    <source>
        <dbReference type="ARBA" id="ARBA00005189"/>
    </source>
</evidence>
<reference evidence="9" key="1">
    <citation type="submission" date="2020-09" db="EMBL/GenBank/DDBJ databases">
        <title>Desulfogranum mesoprofundum gen. nov., sp. nov., a novel mesophilic, sulfate-reducing chemolithoautotroph isolated from a deep-sea hydrothermal vent chimney in the Suiyo Seamount.</title>
        <authorList>
            <person name="Hashimoto Y."/>
            <person name="Nakagawa S."/>
        </authorList>
    </citation>
    <scope>NUCLEOTIDE SEQUENCE</scope>
    <source>
        <strain evidence="9">KT2</strain>
    </source>
</reference>
<dbReference type="KEGG" id="dbk:DGMP_37590"/>
<proteinExistence type="inferred from homology"/>
<dbReference type="PROSITE" id="PS00098">
    <property type="entry name" value="THIOLASE_1"/>
    <property type="match status" value="1"/>
</dbReference>
<organism evidence="9 10">
    <name type="scientific">Desulfomarina profundi</name>
    <dbReference type="NCBI Taxonomy" id="2772557"/>
    <lineage>
        <taxon>Bacteria</taxon>
        <taxon>Pseudomonadati</taxon>
        <taxon>Thermodesulfobacteriota</taxon>
        <taxon>Desulfobulbia</taxon>
        <taxon>Desulfobulbales</taxon>
        <taxon>Desulfobulbaceae</taxon>
        <taxon>Desulfomarina</taxon>
    </lineage>
</organism>
<dbReference type="Pfam" id="PF00108">
    <property type="entry name" value="Thiolase_N"/>
    <property type="match status" value="1"/>
</dbReference>
<dbReference type="GO" id="GO:0006635">
    <property type="term" value="P:fatty acid beta-oxidation"/>
    <property type="evidence" value="ECO:0007669"/>
    <property type="project" value="TreeGrafter"/>
</dbReference>
<evidence type="ECO:0000256" key="6">
    <source>
        <dbReference type="RuleBase" id="RU003557"/>
    </source>
</evidence>
<dbReference type="InterPro" id="IPR020613">
    <property type="entry name" value="Thiolase_CS"/>
</dbReference>
<dbReference type="Proteomes" id="UP000826725">
    <property type="component" value="Chromosome"/>
</dbReference>
<evidence type="ECO:0000259" key="8">
    <source>
        <dbReference type="Pfam" id="PF02803"/>
    </source>
</evidence>
<dbReference type="InterPro" id="IPR020617">
    <property type="entry name" value="Thiolase_C"/>
</dbReference>
<dbReference type="PANTHER" id="PTHR43853:SF21">
    <property type="entry name" value="STEROID 3-KETOACYL-COA THIOLASE"/>
    <property type="match status" value="1"/>
</dbReference>
<dbReference type="PROSITE" id="PS00099">
    <property type="entry name" value="THIOLASE_3"/>
    <property type="match status" value="1"/>
</dbReference>
<dbReference type="PANTHER" id="PTHR43853">
    <property type="entry name" value="3-KETOACYL-COA THIOLASE, PEROXISOMAL"/>
    <property type="match status" value="1"/>
</dbReference>
<dbReference type="Pfam" id="PF02803">
    <property type="entry name" value="Thiolase_C"/>
    <property type="match status" value="1"/>
</dbReference>
<evidence type="ECO:0000313" key="10">
    <source>
        <dbReference type="Proteomes" id="UP000826725"/>
    </source>
</evidence>
<feature type="domain" description="Thiolase N-terminal" evidence="7">
    <location>
        <begin position="5"/>
        <end position="260"/>
    </location>
</feature>
<evidence type="ECO:0000256" key="3">
    <source>
        <dbReference type="ARBA" id="ARBA00022679"/>
    </source>
</evidence>
<keyword evidence="4 6" id="KW-0012">Acyltransferase</keyword>
<dbReference type="EC" id="2.3.1.16" evidence="5"/>
<name>A0A8D5JTD7_9BACT</name>
<dbReference type="GO" id="GO:0010124">
    <property type="term" value="P:phenylacetate catabolic process"/>
    <property type="evidence" value="ECO:0007669"/>
    <property type="project" value="TreeGrafter"/>
</dbReference>
<evidence type="ECO:0000259" key="7">
    <source>
        <dbReference type="Pfam" id="PF00108"/>
    </source>
</evidence>
<feature type="domain" description="Thiolase C-terminal" evidence="8">
    <location>
        <begin position="269"/>
        <end position="388"/>
    </location>
</feature>
<evidence type="ECO:0000313" key="9">
    <source>
        <dbReference type="EMBL" id="BCL63066.1"/>
    </source>
</evidence>
<protein>
    <recommendedName>
        <fullName evidence="5">acetyl-CoA C-acyltransferase</fullName>
        <ecNumber evidence="5">2.3.1.16</ecNumber>
    </recommendedName>
</protein>